<evidence type="ECO:0000259" key="3">
    <source>
        <dbReference type="PROSITE" id="PS50977"/>
    </source>
</evidence>
<dbReference type="Pfam" id="PF00440">
    <property type="entry name" value="TetR_N"/>
    <property type="match status" value="1"/>
</dbReference>
<dbReference type="PANTHER" id="PTHR43479:SF11">
    <property type="entry name" value="ACREF_ENVCD OPERON REPRESSOR-RELATED"/>
    <property type="match status" value="1"/>
</dbReference>
<evidence type="ECO:0000313" key="7">
    <source>
        <dbReference type="Proteomes" id="UP000199047"/>
    </source>
</evidence>
<dbReference type="Proteomes" id="UP000198868">
    <property type="component" value="Unassembled WGS sequence"/>
</dbReference>
<proteinExistence type="predicted"/>
<dbReference type="SUPFAM" id="SSF46689">
    <property type="entry name" value="Homeodomain-like"/>
    <property type="match status" value="1"/>
</dbReference>
<dbReference type="GO" id="GO:0003677">
    <property type="term" value="F:DNA binding"/>
    <property type="evidence" value="ECO:0007669"/>
    <property type="project" value="UniProtKB-UniRule"/>
</dbReference>
<evidence type="ECO:0000313" key="6">
    <source>
        <dbReference type="Proteomes" id="UP000198868"/>
    </source>
</evidence>
<dbReference type="EMBL" id="FBTU01000014">
    <property type="protein sequence ID" value="CUW09348.1"/>
    <property type="molecule type" value="Genomic_DNA"/>
</dbReference>
<dbReference type="AlphaFoldDB" id="A0AAN2QVA4"/>
<dbReference type="InterPro" id="IPR009057">
    <property type="entry name" value="Homeodomain-like_sf"/>
</dbReference>
<name>A0AAN2QVA4_9LACO</name>
<dbReference type="Gene3D" id="1.10.357.10">
    <property type="entry name" value="Tetracycline Repressor, domain 2"/>
    <property type="match status" value="1"/>
</dbReference>
<dbReference type="PRINTS" id="PR00455">
    <property type="entry name" value="HTHTETR"/>
</dbReference>
<accession>A0AAN2QVA4</accession>
<dbReference type="EMBL" id="FBTB01000007">
    <property type="protein sequence ID" value="CUW05782.1"/>
    <property type="molecule type" value="Genomic_DNA"/>
</dbReference>
<protein>
    <submittedName>
        <fullName evidence="4 5">Transcriptional regulator</fullName>
    </submittedName>
</protein>
<feature type="domain" description="HTH tetR-type" evidence="3">
    <location>
        <begin position="3"/>
        <end position="63"/>
    </location>
</feature>
<dbReference type="InterPro" id="IPR050624">
    <property type="entry name" value="HTH-type_Tx_Regulator"/>
</dbReference>
<dbReference type="RefSeq" id="WP_060391608.1">
    <property type="nucleotide sequence ID" value="NZ_FBTB01000007.1"/>
</dbReference>
<sequence>MEKLTQKKIIDTTKLLILETNTTDVTLSQIANKLGVTHGAIYKHFKNKQELWEAVAKGWFNQMISEQITITAQNMPDKKTYLHDWLWLFVNAKKRAYNENPKMFVLNTQYIDNNPFALRSVLKESYQKIDAIMNYNDPDLEKAEAIMSAFAVFTLPNFKELWNLPDYQKRFEAIWNLISFGI</sequence>
<evidence type="ECO:0000256" key="2">
    <source>
        <dbReference type="PROSITE-ProRule" id="PRU00335"/>
    </source>
</evidence>
<gene>
    <name evidence="4" type="ORF">KSL4_0145</name>
    <name evidence="5" type="ORF">PL111_2003</name>
</gene>
<evidence type="ECO:0000313" key="5">
    <source>
        <dbReference type="EMBL" id="CUW09348.1"/>
    </source>
</evidence>
<dbReference type="PANTHER" id="PTHR43479">
    <property type="entry name" value="ACREF/ENVCD OPERON REPRESSOR-RELATED"/>
    <property type="match status" value="1"/>
</dbReference>
<dbReference type="Proteomes" id="UP000199047">
    <property type="component" value="Unassembled WGS sequence"/>
</dbReference>
<feature type="DNA-binding region" description="H-T-H motif" evidence="2">
    <location>
        <begin position="26"/>
        <end position="45"/>
    </location>
</feature>
<dbReference type="InterPro" id="IPR001647">
    <property type="entry name" value="HTH_TetR"/>
</dbReference>
<keyword evidence="1 2" id="KW-0238">DNA-binding</keyword>
<evidence type="ECO:0000313" key="4">
    <source>
        <dbReference type="EMBL" id="CUW05782.1"/>
    </source>
</evidence>
<keyword evidence="7" id="KW-1185">Reference proteome</keyword>
<organism evidence="5 6">
    <name type="scientific">Leuconostoc inhae</name>
    <dbReference type="NCBI Taxonomy" id="178001"/>
    <lineage>
        <taxon>Bacteria</taxon>
        <taxon>Bacillati</taxon>
        <taxon>Bacillota</taxon>
        <taxon>Bacilli</taxon>
        <taxon>Lactobacillales</taxon>
        <taxon>Lactobacillaceae</taxon>
        <taxon>Leuconostoc</taxon>
    </lineage>
</organism>
<dbReference type="PROSITE" id="PS50977">
    <property type="entry name" value="HTH_TETR_2"/>
    <property type="match status" value="1"/>
</dbReference>
<evidence type="ECO:0000256" key="1">
    <source>
        <dbReference type="ARBA" id="ARBA00023125"/>
    </source>
</evidence>
<comment type="caution">
    <text evidence="5">The sequence shown here is derived from an EMBL/GenBank/DDBJ whole genome shotgun (WGS) entry which is preliminary data.</text>
</comment>
<reference evidence="6 7" key="1">
    <citation type="submission" date="2015-12" db="EMBL/GenBank/DDBJ databases">
        <authorList>
            <person name="Andreevskaya M."/>
        </authorList>
    </citation>
    <scope>NUCLEOTIDE SEQUENCE [LARGE SCALE GENOMIC DNA]</scope>
    <source>
        <strain evidence="4 7">KSL4-2</strain>
        <strain evidence="5 6">PL111</strain>
    </source>
</reference>